<dbReference type="AlphaFoldDB" id="A0A1I1VRX1"/>
<dbReference type="STRING" id="1164594.SAMN05216204_14031"/>
<sequence length="185" mass="20469">MSSHHPMRPDILTNSGHYFNFMAPEKSLFGIDDIAHALSHVCRFTGHVHTFYSVAQHSVLVSQVVPPRHALAGLLHDAAEAFIGDVSRPLKALLPDYKVIEKRVEHAVLTRFGIDPQLPPEIKMADIILLKTEQRDLMTRRATDWGILEGVTALPETIVPMTPVKAKAAFLARYRELCCGSAPGS</sequence>
<keyword evidence="2" id="KW-1185">Reference proteome</keyword>
<dbReference type="Proteomes" id="UP000198639">
    <property type="component" value="Unassembled WGS sequence"/>
</dbReference>
<protein>
    <recommendedName>
        <fullName evidence="3">Metal dependent phosphohydrolase</fullName>
    </recommendedName>
</protein>
<organism evidence="1 2">
    <name type="scientific">Massilia yuzhufengensis</name>
    <dbReference type="NCBI Taxonomy" id="1164594"/>
    <lineage>
        <taxon>Bacteria</taxon>
        <taxon>Pseudomonadati</taxon>
        <taxon>Pseudomonadota</taxon>
        <taxon>Betaproteobacteria</taxon>
        <taxon>Burkholderiales</taxon>
        <taxon>Oxalobacteraceae</taxon>
        <taxon>Telluria group</taxon>
        <taxon>Massilia</taxon>
    </lineage>
</organism>
<dbReference type="EMBL" id="FOLD01000040">
    <property type="protein sequence ID" value="SFD83773.1"/>
    <property type="molecule type" value="Genomic_DNA"/>
</dbReference>
<gene>
    <name evidence="1" type="ORF">SAMN05216204_14031</name>
</gene>
<evidence type="ECO:0000313" key="1">
    <source>
        <dbReference type="EMBL" id="SFD83773.1"/>
    </source>
</evidence>
<name>A0A1I1VRX1_9BURK</name>
<evidence type="ECO:0008006" key="3">
    <source>
        <dbReference type="Google" id="ProtNLM"/>
    </source>
</evidence>
<proteinExistence type="predicted"/>
<dbReference type="SUPFAM" id="SSF109604">
    <property type="entry name" value="HD-domain/PDEase-like"/>
    <property type="match status" value="1"/>
</dbReference>
<accession>A0A1I1VRX1</accession>
<reference evidence="2" key="1">
    <citation type="submission" date="2016-10" db="EMBL/GenBank/DDBJ databases">
        <authorList>
            <person name="Varghese N."/>
            <person name="Submissions S."/>
        </authorList>
    </citation>
    <scope>NUCLEOTIDE SEQUENCE [LARGE SCALE GENOMIC DNA]</scope>
    <source>
        <strain evidence="2">CGMCC 1.12041</strain>
    </source>
</reference>
<dbReference type="RefSeq" id="WP_229409155.1">
    <property type="nucleotide sequence ID" value="NZ_FOLD01000040.1"/>
</dbReference>
<evidence type="ECO:0000313" key="2">
    <source>
        <dbReference type="Proteomes" id="UP000198639"/>
    </source>
</evidence>
<dbReference type="Gene3D" id="1.10.3210.10">
    <property type="entry name" value="Hypothetical protein af1432"/>
    <property type="match status" value="1"/>
</dbReference>